<dbReference type="Proteomes" id="UP001374535">
    <property type="component" value="Chromosome 5"/>
</dbReference>
<gene>
    <name evidence="1" type="ORF">V8G54_017635</name>
</gene>
<reference evidence="1 2" key="1">
    <citation type="journal article" date="2023" name="Life. Sci Alliance">
        <title>Evolutionary insights into 3D genome organization and epigenetic landscape of Vigna mungo.</title>
        <authorList>
            <person name="Junaid A."/>
            <person name="Singh B."/>
            <person name="Bhatia S."/>
        </authorList>
    </citation>
    <scope>NUCLEOTIDE SEQUENCE [LARGE SCALE GENOMIC DNA]</scope>
    <source>
        <strain evidence="1">Urdbean</strain>
    </source>
</reference>
<keyword evidence="2" id="KW-1185">Reference proteome</keyword>
<sequence length="132" mass="14412">MTAQLLTKLPIRFLSRVFHCSGCSPGIQELISVTPELSVVSPPITISRFPHARNPIPHPPIDDVLSGRLPMVTHLLLSFSYLLTMRWLQSAEYNTLFITASKGGAPILGSPPRGGIMSGISRHVFLSKSYSS</sequence>
<evidence type="ECO:0000313" key="1">
    <source>
        <dbReference type="EMBL" id="WVZ13105.1"/>
    </source>
</evidence>
<protein>
    <submittedName>
        <fullName evidence="1">Uncharacterized protein</fullName>
    </submittedName>
</protein>
<organism evidence="1 2">
    <name type="scientific">Vigna mungo</name>
    <name type="common">Black gram</name>
    <name type="synonym">Phaseolus mungo</name>
    <dbReference type="NCBI Taxonomy" id="3915"/>
    <lineage>
        <taxon>Eukaryota</taxon>
        <taxon>Viridiplantae</taxon>
        <taxon>Streptophyta</taxon>
        <taxon>Embryophyta</taxon>
        <taxon>Tracheophyta</taxon>
        <taxon>Spermatophyta</taxon>
        <taxon>Magnoliopsida</taxon>
        <taxon>eudicotyledons</taxon>
        <taxon>Gunneridae</taxon>
        <taxon>Pentapetalae</taxon>
        <taxon>rosids</taxon>
        <taxon>fabids</taxon>
        <taxon>Fabales</taxon>
        <taxon>Fabaceae</taxon>
        <taxon>Papilionoideae</taxon>
        <taxon>50 kb inversion clade</taxon>
        <taxon>NPAAA clade</taxon>
        <taxon>indigoferoid/millettioid clade</taxon>
        <taxon>Phaseoleae</taxon>
        <taxon>Vigna</taxon>
    </lineage>
</organism>
<dbReference type="EMBL" id="CP144696">
    <property type="protein sequence ID" value="WVZ13105.1"/>
    <property type="molecule type" value="Genomic_DNA"/>
</dbReference>
<proteinExistence type="predicted"/>
<dbReference type="AlphaFoldDB" id="A0AAQ3NQ62"/>
<name>A0AAQ3NQ62_VIGMU</name>
<accession>A0AAQ3NQ62</accession>
<evidence type="ECO:0000313" key="2">
    <source>
        <dbReference type="Proteomes" id="UP001374535"/>
    </source>
</evidence>
<feature type="non-terminal residue" evidence="1">
    <location>
        <position position="132"/>
    </location>
</feature>